<keyword evidence="1" id="KW-1133">Transmembrane helix</keyword>
<dbReference type="RefSeq" id="WP_133166709.1">
    <property type="nucleotide sequence ID" value="NZ_PVUF01000004.1"/>
</dbReference>
<feature type="transmembrane region" description="Helical" evidence="1">
    <location>
        <begin position="194"/>
        <end position="214"/>
    </location>
</feature>
<dbReference type="EMBL" id="PVUF01000004">
    <property type="protein sequence ID" value="PRZ48247.1"/>
    <property type="molecule type" value="Genomic_DNA"/>
</dbReference>
<evidence type="ECO:0000256" key="1">
    <source>
        <dbReference type="SAM" id="Phobius"/>
    </source>
</evidence>
<dbReference type="AlphaFoldDB" id="A0A2T1AI81"/>
<evidence type="ECO:0000313" key="3">
    <source>
        <dbReference type="Proteomes" id="UP000237718"/>
    </source>
</evidence>
<feature type="transmembrane region" description="Helical" evidence="1">
    <location>
        <begin position="136"/>
        <end position="155"/>
    </location>
</feature>
<dbReference type="InterPro" id="IPR008523">
    <property type="entry name" value="DUF805"/>
</dbReference>
<gene>
    <name evidence="2" type="ORF">CLV89_10471</name>
</gene>
<keyword evidence="1" id="KW-0472">Membrane</keyword>
<dbReference type="GO" id="GO:0005886">
    <property type="term" value="C:plasma membrane"/>
    <property type="evidence" value="ECO:0007669"/>
    <property type="project" value="TreeGrafter"/>
</dbReference>
<dbReference type="Proteomes" id="UP000237718">
    <property type="component" value="Unassembled WGS sequence"/>
</dbReference>
<protein>
    <submittedName>
        <fullName evidence="2">Uncharacterized membrane protein YhaH (DUF805 family)</fullName>
    </submittedName>
</protein>
<sequence length="224" mass="24551">MDRLLFTFISLGVLGGLAYFYLLPERPSMTYWVYGWLILSGCLVFIRAIELASERIWRKVATPERKKQAQELVTSASDALVSAAEESLEGASNAQQSATKVANHVVLPAAKGLWGDILPVVSYLLAFSGQASRLEYLTAQAVSGIAIIILLTVIWTTGSELTVIFSFILLIAASMAQLAFGFRRTRDIGVNQWWFLLVLVPPVNLAVLVALLVIPTDEFKGKGF</sequence>
<keyword evidence="1" id="KW-0812">Transmembrane</keyword>
<feature type="transmembrane region" description="Helical" evidence="1">
    <location>
        <begin position="30"/>
        <end position="49"/>
    </location>
</feature>
<accession>A0A2T1AI81</accession>
<dbReference type="Pfam" id="PF05656">
    <property type="entry name" value="DUF805"/>
    <property type="match status" value="1"/>
</dbReference>
<dbReference type="PANTHER" id="PTHR34980">
    <property type="entry name" value="INNER MEMBRANE PROTEIN-RELATED-RELATED"/>
    <property type="match status" value="1"/>
</dbReference>
<dbReference type="OrthoDB" id="7874572at2"/>
<reference evidence="2 3" key="1">
    <citation type="submission" date="2018-03" db="EMBL/GenBank/DDBJ databases">
        <title>Genomic Encyclopedia of Archaeal and Bacterial Type Strains, Phase II (KMG-II): from individual species to whole genera.</title>
        <authorList>
            <person name="Goeker M."/>
        </authorList>
    </citation>
    <scope>NUCLEOTIDE SEQUENCE [LARGE SCALE GENOMIC DNA]</scope>
    <source>
        <strain evidence="2 3">DSM 25328</strain>
    </source>
</reference>
<feature type="transmembrane region" description="Helical" evidence="1">
    <location>
        <begin position="161"/>
        <end position="182"/>
    </location>
</feature>
<evidence type="ECO:0000313" key="2">
    <source>
        <dbReference type="EMBL" id="PRZ48247.1"/>
    </source>
</evidence>
<name>A0A2T1AI81_TRISK</name>
<proteinExistence type="predicted"/>
<organism evidence="2 3">
    <name type="scientific">Tritonibacter scottomollicae</name>
    <name type="common">Epibacterium scottomollicae</name>
    <dbReference type="NCBI Taxonomy" id="483013"/>
    <lineage>
        <taxon>Bacteria</taxon>
        <taxon>Pseudomonadati</taxon>
        <taxon>Pseudomonadota</taxon>
        <taxon>Alphaproteobacteria</taxon>
        <taxon>Rhodobacterales</taxon>
        <taxon>Paracoccaceae</taxon>
        <taxon>Tritonibacter</taxon>
    </lineage>
</organism>
<comment type="caution">
    <text evidence="2">The sequence shown here is derived from an EMBL/GenBank/DDBJ whole genome shotgun (WGS) entry which is preliminary data.</text>
</comment>